<dbReference type="Gene3D" id="3.30.9.10">
    <property type="entry name" value="D-Amino Acid Oxidase, subunit A, domain 2"/>
    <property type="match status" value="1"/>
</dbReference>
<protein>
    <submittedName>
        <fullName evidence="3">FAD-binding oxidoreductase</fullName>
    </submittedName>
</protein>
<dbReference type="PANTHER" id="PTHR13847">
    <property type="entry name" value="SARCOSINE DEHYDROGENASE-RELATED"/>
    <property type="match status" value="1"/>
</dbReference>
<proteinExistence type="predicted"/>
<dbReference type="Pfam" id="PF01266">
    <property type="entry name" value="DAO"/>
    <property type="match status" value="1"/>
</dbReference>
<dbReference type="Gene3D" id="3.50.50.60">
    <property type="entry name" value="FAD/NAD(P)-binding domain"/>
    <property type="match status" value="1"/>
</dbReference>
<dbReference type="SUPFAM" id="SSF51905">
    <property type="entry name" value="FAD/NAD(P)-binding domain"/>
    <property type="match status" value="1"/>
</dbReference>
<evidence type="ECO:0000313" key="4">
    <source>
        <dbReference type="Proteomes" id="UP000286934"/>
    </source>
</evidence>
<dbReference type="RefSeq" id="WP_126806733.1">
    <property type="nucleotide sequence ID" value="NZ_PIPP01000002.1"/>
</dbReference>
<dbReference type="GO" id="GO:0005737">
    <property type="term" value="C:cytoplasm"/>
    <property type="evidence" value="ECO:0007669"/>
    <property type="project" value="TreeGrafter"/>
</dbReference>
<dbReference type="InterPro" id="IPR036188">
    <property type="entry name" value="FAD/NAD-bd_sf"/>
</dbReference>
<comment type="caution">
    <text evidence="3">The sequence shown here is derived from an EMBL/GenBank/DDBJ whole genome shotgun (WGS) entry which is preliminary data.</text>
</comment>
<dbReference type="EMBL" id="PIPP01000002">
    <property type="protein sequence ID" value="RUO37468.1"/>
    <property type="molecule type" value="Genomic_DNA"/>
</dbReference>
<dbReference type="Proteomes" id="UP000286934">
    <property type="component" value="Unassembled WGS sequence"/>
</dbReference>
<accession>A0A432WUM2</accession>
<gene>
    <name evidence="3" type="ORF">CWE13_05785</name>
</gene>
<feature type="domain" description="FAD dependent oxidoreductase" evidence="2">
    <location>
        <begin position="42"/>
        <end position="399"/>
    </location>
</feature>
<keyword evidence="4" id="KW-1185">Reference proteome</keyword>
<dbReference type="PANTHER" id="PTHR13847:SF281">
    <property type="entry name" value="FAD DEPENDENT OXIDOREDUCTASE DOMAIN-CONTAINING PROTEIN"/>
    <property type="match status" value="1"/>
</dbReference>
<evidence type="ECO:0000313" key="3">
    <source>
        <dbReference type="EMBL" id="RUO37468.1"/>
    </source>
</evidence>
<dbReference type="InterPro" id="IPR006076">
    <property type="entry name" value="FAD-dep_OxRdtase"/>
</dbReference>
<keyword evidence="1" id="KW-0560">Oxidoreductase</keyword>
<dbReference type="AlphaFoldDB" id="A0A432WUM2"/>
<dbReference type="OrthoDB" id="311718at2"/>
<organism evidence="3 4">
    <name type="scientific">Aliidiomarina shirensis</name>
    <dbReference type="NCBI Taxonomy" id="1048642"/>
    <lineage>
        <taxon>Bacteria</taxon>
        <taxon>Pseudomonadati</taxon>
        <taxon>Pseudomonadota</taxon>
        <taxon>Gammaproteobacteria</taxon>
        <taxon>Alteromonadales</taxon>
        <taxon>Idiomarinaceae</taxon>
        <taxon>Aliidiomarina</taxon>
    </lineage>
</organism>
<reference evidence="4" key="1">
    <citation type="journal article" date="2018" name="Front. Microbiol.">
        <title>Genome-Based Analysis Reveals the Taxonomy and Diversity of the Family Idiomarinaceae.</title>
        <authorList>
            <person name="Liu Y."/>
            <person name="Lai Q."/>
            <person name="Shao Z."/>
        </authorList>
    </citation>
    <scope>NUCLEOTIDE SEQUENCE [LARGE SCALE GENOMIC DNA]</scope>
    <source>
        <strain evidence="4">AIS</strain>
    </source>
</reference>
<evidence type="ECO:0000259" key="2">
    <source>
        <dbReference type="Pfam" id="PF01266"/>
    </source>
</evidence>
<sequence length="440" mass="47671">MYDPLKSRDIPAFHEFGIASYWAAVTPFPDTNAVALPRKAEVVVIGAGYTGLNAAIEIAQQQHREVVLIDAGGVGAGASSRNAGFLLPGTGRLSYGDYASKFGDDVAHAVQNEFANSIAHVKNAVETSDWPCELIEARYLRLGHNAKAAATLQQHQPAYANTLLTAQWLSPEAQQAQLPGLKWQHGGLSLTPAAALNPRALTGAYLRLAQRAGVTIVTGHPVTEWGQSVGKHTLIAGGHEIQCDQVLVCTNGYLPQQPFPELSTRQFPVLSSILVSRPLSAAEQQHCGLTVNDLVMDTRTLKYYYRLLPDGRILFGGRGAVEGKHADDAAQKQRMEKALAATFPDLSDLHADYFWSGWISVALDSMPRIYSPANGVYTSSGYCGAGVAFASLAGKRLAQYCNGEAVPDLPFYQSELPRYPFAAARRIALRAMYSIDRFRK</sequence>
<dbReference type="GO" id="GO:0016491">
    <property type="term" value="F:oxidoreductase activity"/>
    <property type="evidence" value="ECO:0007669"/>
    <property type="project" value="UniProtKB-KW"/>
</dbReference>
<evidence type="ECO:0000256" key="1">
    <source>
        <dbReference type="ARBA" id="ARBA00023002"/>
    </source>
</evidence>
<name>A0A432WUM2_9GAMM</name>